<evidence type="ECO:0000313" key="5">
    <source>
        <dbReference type="Proteomes" id="UP000183208"/>
    </source>
</evidence>
<dbReference type="AlphaFoldDB" id="A0A1H4RQN7"/>
<dbReference type="InterPro" id="IPR001087">
    <property type="entry name" value="GDSL"/>
</dbReference>
<dbReference type="PANTHER" id="PTHR45648">
    <property type="entry name" value="GDSL LIPASE/ACYLHYDROLASE FAMILY PROTEIN (AFU_ORTHOLOGUE AFUA_4G14700)"/>
    <property type="match status" value="1"/>
</dbReference>
<keyword evidence="3" id="KW-0732">Signal</keyword>
<dbReference type="GO" id="GO:0016788">
    <property type="term" value="F:hydrolase activity, acting on ester bonds"/>
    <property type="evidence" value="ECO:0007669"/>
    <property type="project" value="InterPro"/>
</dbReference>
<protein>
    <submittedName>
        <fullName evidence="4">Outer membrane lipase/esterase</fullName>
    </submittedName>
</protein>
<organism evidence="4 5">
    <name type="scientific">Bradyrhizobium lablabi</name>
    <dbReference type="NCBI Taxonomy" id="722472"/>
    <lineage>
        <taxon>Bacteria</taxon>
        <taxon>Pseudomonadati</taxon>
        <taxon>Pseudomonadota</taxon>
        <taxon>Alphaproteobacteria</taxon>
        <taxon>Hyphomicrobiales</taxon>
        <taxon>Nitrobacteraceae</taxon>
        <taxon>Bradyrhizobium</taxon>
    </lineage>
</organism>
<dbReference type="SUPFAM" id="SSF52266">
    <property type="entry name" value="SGNH hydrolase"/>
    <property type="match status" value="1"/>
</dbReference>
<gene>
    <name evidence="4" type="ORF">SAMN05444171_1185</name>
</gene>
<dbReference type="Pfam" id="PF00657">
    <property type="entry name" value="Lipase_GDSL"/>
    <property type="match status" value="1"/>
</dbReference>
<dbReference type="Gene3D" id="3.40.50.1110">
    <property type="entry name" value="SGNH hydrolase"/>
    <property type="match status" value="1"/>
</dbReference>
<evidence type="ECO:0000256" key="1">
    <source>
        <dbReference type="ARBA" id="ARBA00022801"/>
    </source>
</evidence>
<dbReference type="InterPro" id="IPR051058">
    <property type="entry name" value="GDSL_Est/Lipase"/>
</dbReference>
<evidence type="ECO:0000256" key="2">
    <source>
        <dbReference type="SAM" id="Phobius"/>
    </source>
</evidence>
<keyword evidence="2" id="KW-0472">Membrane</keyword>
<accession>A0A1H4RQN7</accession>
<dbReference type="PANTHER" id="PTHR45648:SF22">
    <property type="entry name" value="GDSL LIPASE_ACYLHYDROLASE FAMILY PROTEIN (AFU_ORTHOLOGUE AFUA_4G14700)"/>
    <property type="match status" value="1"/>
</dbReference>
<dbReference type="CDD" id="cd01846">
    <property type="entry name" value="fatty_acyltransferase_like"/>
    <property type="match status" value="1"/>
</dbReference>
<sequence>MRVFFRAICASAFAAALGTAITILPAAASPYSSLVVFGDSLSDSGNAALLGGTSAPNITGNTYIPSQAYAPSANFSNGPVWASDVAAALGLPLQPSVIGGTNFAFGGATTGGPGPSPNLITQAGIYLASTGHVASPTALYVVEGGGNDARAALGAIVGGTATIQATALSFAANIASIVNALEVGGAQHIIVWDTPNLGLAPAVAAQGAAALASLLAADMNLALANILAGDTRVSIFDIFHLGTSIANNPSAYGLTNVTDACGAAPIGTNCNNYEYWDGIHPTAAAHHVIADAFIAQAVPEASTWAMLLIGFAGVGYMTYRRKSKLALMSA</sequence>
<reference evidence="4 5" key="1">
    <citation type="submission" date="2016-10" db="EMBL/GenBank/DDBJ databases">
        <authorList>
            <person name="de Groot N.N."/>
        </authorList>
    </citation>
    <scope>NUCLEOTIDE SEQUENCE [LARGE SCALE GENOMIC DNA]</scope>
    <source>
        <strain evidence="4 5">GAS522</strain>
    </source>
</reference>
<dbReference type="EMBL" id="FNTI01000001">
    <property type="protein sequence ID" value="SEC34166.1"/>
    <property type="molecule type" value="Genomic_DNA"/>
</dbReference>
<feature type="transmembrane region" description="Helical" evidence="2">
    <location>
        <begin position="301"/>
        <end position="319"/>
    </location>
</feature>
<proteinExistence type="predicted"/>
<dbReference type="Proteomes" id="UP000183208">
    <property type="component" value="Unassembled WGS sequence"/>
</dbReference>
<name>A0A1H4RQN7_9BRAD</name>
<keyword evidence="2" id="KW-1133">Transmembrane helix</keyword>
<feature type="signal peptide" evidence="3">
    <location>
        <begin position="1"/>
        <end position="28"/>
    </location>
</feature>
<evidence type="ECO:0000256" key="3">
    <source>
        <dbReference type="SAM" id="SignalP"/>
    </source>
</evidence>
<dbReference type="RefSeq" id="WP_083387553.1">
    <property type="nucleotide sequence ID" value="NZ_FNTI01000001.1"/>
</dbReference>
<feature type="chain" id="PRO_5010241926" evidence="3">
    <location>
        <begin position="29"/>
        <end position="330"/>
    </location>
</feature>
<dbReference type="OrthoDB" id="5292073at2"/>
<evidence type="ECO:0000313" key="4">
    <source>
        <dbReference type="EMBL" id="SEC34166.1"/>
    </source>
</evidence>
<dbReference type="InterPro" id="IPR036514">
    <property type="entry name" value="SGNH_hydro_sf"/>
</dbReference>
<keyword evidence="2" id="KW-0812">Transmembrane</keyword>
<keyword evidence="1" id="KW-0378">Hydrolase</keyword>